<dbReference type="OrthoDB" id="1896086at2759"/>
<dbReference type="RefSeq" id="XP_033653463.1">
    <property type="nucleotide sequence ID" value="XM_033802958.1"/>
</dbReference>
<organism evidence="1 2">
    <name type="scientific">Westerdykella ornata</name>
    <dbReference type="NCBI Taxonomy" id="318751"/>
    <lineage>
        <taxon>Eukaryota</taxon>
        <taxon>Fungi</taxon>
        <taxon>Dikarya</taxon>
        <taxon>Ascomycota</taxon>
        <taxon>Pezizomycotina</taxon>
        <taxon>Dothideomycetes</taxon>
        <taxon>Pleosporomycetidae</taxon>
        <taxon>Pleosporales</taxon>
        <taxon>Sporormiaceae</taxon>
        <taxon>Westerdykella</taxon>
    </lineage>
</organism>
<dbReference type="EMBL" id="ML986495">
    <property type="protein sequence ID" value="KAF2275924.1"/>
    <property type="molecule type" value="Genomic_DNA"/>
</dbReference>
<reference evidence="1" key="1">
    <citation type="journal article" date="2020" name="Stud. Mycol.">
        <title>101 Dothideomycetes genomes: a test case for predicting lifestyles and emergence of pathogens.</title>
        <authorList>
            <person name="Haridas S."/>
            <person name="Albert R."/>
            <person name="Binder M."/>
            <person name="Bloem J."/>
            <person name="Labutti K."/>
            <person name="Salamov A."/>
            <person name="Andreopoulos B."/>
            <person name="Baker S."/>
            <person name="Barry K."/>
            <person name="Bills G."/>
            <person name="Bluhm B."/>
            <person name="Cannon C."/>
            <person name="Castanera R."/>
            <person name="Culley D."/>
            <person name="Daum C."/>
            <person name="Ezra D."/>
            <person name="Gonzalez J."/>
            <person name="Henrissat B."/>
            <person name="Kuo A."/>
            <person name="Liang C."/>
            <person name="Lipzen A."/>
            <person name="Lutzoni F."/>
            <person name="Magnuson J."/>
            <person name="Mondo S."/>
            <person name="Nolan M."/>
            <person name="Ohm R."/>
            <person name="Pangilinan J."/>
            <person name="Park H.-J."/>
            <person name="Ramirez L."/>
            <person name="Alfaro M."/>
            <person name="Sun H."/>
            <person name="Tritt A."/>
            <person name="Yoshinaga Y."/>
            <person name="Zwiers L.-H."/>
            <person name="Turgeon B."/>
            <person name="Goodwin S."/>
            <person name="Spatafora J."/>
            <person name="Crous P."/>
            <person name="Grigoriev I."/>
        </authorList>
    </citation>
    <scope>NUCLEOTIDE SEQUENCE</scope>
    <source>
        <strain evidence="1">CBS 379.55</strain>
    </source>
</reference>
<dbReference type="Pfam" id="PF18647">
    <property type="entry name" value="Fungal_lectin_2"/>
    <property type="match status" value="1"/>
</dbReference>
<keyword evidence="2" id="KW-1185">Reference proteome</keyword>
<name>A0A6A6JI91_WESOR</name>
<protein>
    <recommendedName>
        <fullName evidence="3">Lysine-specific metallo-endopeptidase domain-containing protein</fullName>
    </recommendedName>
</protein>
<dbReference type="Gene3D" id="3.40.390.10">
    <property type="entry name" value="Collagenase (Catalytic Domain)"/>
    <property type="match status" value="1"/>
</dbReference>
<accession>A0A6A6JI91</accession>
<dbReference type="GeneID" id="54556133"/>
<dbReference type="SUPFAM" id="SSF55486">
    <property type="entry name" value="Metalloproteases ('zincins'), catalytic domain"/>
    <property type="match status" value="1"/>
</dbReference>
<dbReference type="GO" id="GO:0008237">
    <property type="term" value="F:metallopeptidase activity"/>
    <property type="evidence" value="ECO:0007669"/>
    <property type="project" value="InterPro"/>
</dbReference>
<evidence type="ECO:0000313" key="1">
    <source>
        <dbReference type="EMBL" id="KAF2275924.1"/>
    </source>
</evidence>
<dbReference type="Proteomes" id="UP000800097">
    <property type="component" value="Unassembled WGS sequence"/>
</dbReference>
<evidence type="ECO:0000313" key="2">
    <source>
        <dbReference type="Proteomes" id="UP000800097"/>
    </source>
</evidence>
<gene>
    <name evidence="1" type="ORF">EI97DRAFT_60891</name>
</gene>
<evidence type="ECO:0008006" key="3">
    <source>
        <dbReference type="Google" id="ProtNLM"/>
    </source>
</evidence>
<proteinExistence type="predicted"/>
<sequence length="348" mass="40058">MNDFGIFTGYTYDIVFCHLFFLTDTPDGIYNIWKDQPKENIAMDWLENDAGKALHEMMHINLITEDRPHIIDQRYQGKRVYGSAMVAEWVTQYKANPGDVITNADSYTQFVNAIFFKNKFGFLPPPTRESPLVPQLHCGGEDDRYSDSSIAERHVGPFCEKLGDTYQVNTRGELAEQYDEGKPEHVEMRAVWKHPTRLQPDDVEAQCKESLLRTIHGCDTNSHWKHGGVQTWGDESYSYFFTPKHDRPSQPDKVPGKCDVWYKFWYDEFYIYGGGWAGHDHGQEKLLPNLRRCGVVSEWRFDYYPDIRNDGVEWEAYGRLPIGPQQWDCVRQAVVDSGGPSDIGCGGS</sequence>
<dbReference type="InterPro" id="IPR024079">
    <property type="entry name" value="MetalloPept_cat_dom_sf"/>
</dbReference>
<dbReference type="AlphaFoldDB" id="A0A6A6JI91"/>